<feature type="domain" description="Rho RNA-BD" evidence="12">
    <location>
        <begin position="49"/>
        <end position="124"/>
    </location>
</feature>
<dbReference type="GO" id="GO:0005524">
    <property type="term" value="F:ATP binding"/>
    <property type="evidence" value="ECO:0007669"/>
    <property type="project" value="UniProtKB-UniRule"/>
</dbReference>
<dbReference type="GO" id="GO:0006353">
    <property type="term" value="P:DNA-templated transcription termination"/>
    <property type="evidence" value="ECO:0007669"/>
    <property type="project" value="UniProtKB-UniRule"/>
</dbReference>
<evidence type="ECO:0000256" key="5">
    <source>
        <dbReference type="ARBA" id="ARBA00022840"/>
    </source>
</evidence>
<keyword evidence="8 9" id="KW-0804">Transcription</keyword>
<keyword evidence="2 9" id="KW-0547">Nucleotide-binding</keyword>
<dbReference type="Pfam" id="PF07498">
    <property type="entry name" value="Rho_N"/>
    <property type="match status" value="1"/>
</dbReference>
<evidence type="ECO:0000256" key="1">
    <source>
        <dbReference type="ARBA" id="ARBA00022472"/>
    </source>
</evidence>
<keyword evidence="1 9" id="KW-0806">Transcription termination</keyword>
<dbReference type="PANTHER" id="PTHR46425:SF1">
    <property type="entry name" value="TRANSCRIPTION TERMINATION FACTOR RHO"/>
    <property type="match status" value="1"/>
</dbReference>
<dbReference type="InterPro" id="IPR011129">
    <property type="entry name" value="CSD"/>
</dbReference>
<feature type="binding site" evidence="9">
    <location>
        <begin position="180"/>
        <end position="185"/>
    </location>
    <ligand>
        <name>ATP</name>
        <dbReference type="ChEBI" id="CHEBI:30616"/>
    </ligand>
</feature>
<keyword evidence="4 9" id="KW-0347">Helicase</keyword>
<keyword evidence="5 9" id="KW-0067">ATP-binding</keyword>
<accession>A0A9D5K912</accession>
<evidence type="ECO:0000313" key="14">
    <source>
        <dbReference type="Proteomes" id="UP000630660"/>
    </source>
</evidence>
<keyword evidence="3 9" id="KW-0378">Hydrolase</keyword>
<sequence>MELEELRKKKIDDLRQIAEKYKIDTADLKKEELVKSILKAESKERENGLVDCSGVLEILSEGFGFLRSPNYSYLPSQDDIYISPTQIKRRGLRTGDTVIARARPPRDNEKFFAVVKIEAINGDTPTQGRRRVPFDNLTPLYPTERIHMENPDDNDYTTRVIDLFTPIGKGQRGVIVSPPRAGKTVILQKIANSITRNHPEIELIILLIDERPEEVTEMERGVDGEVISSTFDEAPERHVQVAEIVLQKAKRLVEYKRDVVILLDSLTRLARAHNMVIPHSGKTLSGGLDSNALQKPKKFFGSARNVEEGGCLTILATALIETGSRMDEVIFEEFKGTGNNEMILDRRLAERRVFPAIDLQRSGTRKEELLLTEHELNRVWLLRKILAEMSPVDMMEFILDKMRLTKNNEEFLEAMNE</sequence>
<dbReference type="Gene3D" id="2.40.50.140">
    <property type="entry name" value="Nucleic acid-binding proteins"/>
    <property type="match status" value="1"/>
</dbReference>
<dbReference type="InterPro" id="IPR011112">
    <property type="entry name" value="Rho-like_N"/>
</dbReference>
<proteinExistence type="inferred from homology"/>
<comment type="function">
    <text evidence="9">Facilitates transcription termination by a mechanism that involves Rho binding to the nascent RNA, activation of Rho's RNA-dependent ATPase activity, and release of the mRNA from the DNA template.</text>
</comment>
<comment type="subunit">
    <text evidence="9">Homohexamer. The homohexamer assembles into an open ring structure.</text>
</comment>
<evidence type="ECO:0000256" key="9">
    <source>
        <dbReference type="HAMAP-Rule" id="MF_01884"/>
    </source>
</evidence>
<keyword evidence="7 9" id="KW-0805">Transcription regulation</keyword>
<dbReference type="GO" id="GO:0004386">
    <property type="term" value="F:helicase activity"/>
    <property type="evidence" value="ECO:0007669"/>
    <property type="project" value="UniProtKB-UniRule"/>
</dbReference>
<evidence type="ECO:0000256" key="6">
    <source>
        <dbReference type="ARBA" id="ARBA00022884"/>
    </source>
</evidence>
<feature type="binding site" evidence="9">
    <location>
        <begin position="168"/>
        <end position="173"/>
    </location>
    <ligand>
        <name>ATP</name>
        <dbReference type="ChEBI" id="CHEBI:30616"/>
    </ligand>
</feature>
<evidence type="ECO:0000259" key="12">
    <source>
        <dbReference type="PROSITE" id="PS51856"/>
    </source>
</evidence>
<evidence type="ECO:0000256" key="10">
    <source>
        <dbReference type="NCBIfam" id="TIGR00767"/>
    </source>
</evidence>
<dbReference type="InterPro" id="IPR000194">
    <property type="entry name" value="ATPase_F1/V1/A1_a/bsu_nucl-bd"/>
</dbReference>
<keyword evidence="6 9" id="KW-0694">RNA-binding</keyword>
<gene>
    <name evidence="9 13" type="primary">rho</name>
    <name evidence="13" type="ORF">GF359_05225</name>
</gene>
<dbReference type="AlphaFoldDB" id="A0A9D5K912"/>
<dbReference type="GO" id="GO:0003723">
    <property type="term" value="F:RNA binding"/>
    <property type="evidence" value="ECO:0007669"/>
    <property type="project" value="UniProtKB-UniRule"/>
</dbReference>
<dbReference type="GO" id="GO:0008186">
    <property type="term" value="F:ATP-dependent activity, acting on RNA"/>
    <property type="evidence" value="ECO:0007669"/>
    <property type="project" value="UniProtKB-UniRule"/>
</dbReference>
<dbReference type="NCBIfam" id="NF006886">
    <property type="entry name" value="PRK09376.1"/>
    <property type="match status" value="1"/>
</dbReference>
<dbReference type="InterPro" id="IPR036269">
    <property type="entry name" value="Rho_N_sf"/>
</dbReference>
<dbReference type="SMART" id="SM00382">
    <property type="entry name" value="AAA"/>
    <property type="match status" value="1"/>
</dbReference>
<comment type="caution">
    <text evidence="13">The sequence shown here is derived from an EMBL/GenBank/DDBJ whole genome shotgun (WGS) entry which is preliminary data.</text>
</comment>
<dbReference type="InterPro" id="IPR004665">
    <property type="entry name" value="Term_rho"/>
</dbReference>
<evidence type="ECO:0000256" key="3">
    <source>
        <dbReference type="ARBA" id="ARBA00022801"/>
    </source>
</evidence>
<dbReference type="SMART" id="SM00357">
    <property type="entry name" value="CSP"/>
    <property type="match status" value="1"/>
</dbReference>
<dbReference type="InterPro" id="IPR041703">
    <property type="entry name" value="Rho_factor_ATP-bd"/>
</dbReference>
<feature type="binding site" evidence="9">
    <location>
        <position position="211"/>
    </location>
    <ligand>
        <name>ATP</name>
        <dbReference type="ChEBI" id="CHEBI:30616"/>
    </ligand>
</feature>
<dbReference type="InterPro" id="IPR003593">
    <property type="entry name" value="AAA+_ATPase"/>
</dbReference>
<dbReference type="HAMAP" id="MF_01884">
    <property type="entry name" value="Rho"/>
    <property type="match status" value="1"/>
</dbReference>
<dbReference type="InterPro" id="IPR011113">
    <property type="entry name" value="Rho_RNA-bd"/>
</dbReference>
<reference evidence="13" key="1">
    <citation type="submission" date="2019-11" db="EMBL/GenBank/DDBJ databases">
        <title>Microbial mats filling the niche in hypersaline microbial mats.</title>
        <authorList>
            <person name="Wong H.L."/>
            <person name="Macleod F.I."/>
            <person name="White R.A. III"/>
            <person name="Burns B.P."/>
        </authorList>
    </citation>
    <scope>NUCLEOTIDE SEQUENCE</scope>
    <source>
        <strain evidence="13">Bin_327</strain>
    </source>
</reference>
<dbReference type="Pfam" id="PF07497">
    <property type="entry name" value="Rho_RNA_bind"/>
    <property type="match status" value="1"/>
</dbReference>
<dbReference type="CDD" id="cd01128">
    <property type="entry name" value="rho_factor_C"/>
    <property type="match status" value="1"/>
</dbReference>
<dbReference type="NCBIfam" id="TIGR00767">
    <property type="entry name" value="rho"/>
    <property type="match status" value="1"/>
</dbReference>
<dbReference type="GO" id="GO:0016787">
    <property type="term" value="F:hydrolase activity"/>
    <property type="evidence" value="ECO:0007669"/>
    <property type="project" value="UniProtKB-KW"/>
</dbReference>
<evidence type="ECO:0000256" key="4">
    <source>
        <dbReference type="ARBA" id="ARBA00022806"/>
    </source>
</evidence>
<dbReference type="Proteomes" id="UP000630660">
    <property type="component" value="Unassembled WGS sequence"/>
</dbReference>
<evidence type="ECO:0000256" key="11">
    <source>
        <dbReference type="PROSITE-ProRule" id="PRU01203"/>
    </source>
</evidence>
<dbReference type="PANTHER" id="PTHR46425">
    <property type="entry name" value="TRANSCRIPTION TERMINATION FACTOR RHO"/>
    <property type="match status" value="1"/>
</dbReference>
<protein>
    <recommendedName>
        <fullName evidence="9 10">Transcription termination factor Rho</fullName>
        <ecNumber evidence="9 10">3.6.4.-</ecNumber>
    </recommendedName>
    <alternativeName>
        <fullName evidence="9">ATP-dependent helicase Rho</fullName>
    </alternativeName>
</protein>
<name>A0A9D5K912_UNCW3</name>
<evidence type="ECO:0000256" key="2">
    <source>
        <dbReference type="ARBA" id="ARBA00022741"/>
    </source>
</evidence>
<dbReference type="Gene3D" id="3.40.50.300">
    <property type="entry name" value="P-loop containing nucleotide triphosphate hydrolases"/>
    <property type="match status" value="1"/>
</dbReference>
<dbReference type="PROSITE" id="PS51856">
    <property type="entry name" value="RHO_RNA_BD"/>
    <property type="match status" value="1"/>
</dbReference>
<dbReference type="SUPFAM" id="SSF52540">
    <property type="entry name" value="P-loop containing nucleoside triphosphate hydrolases"/>
    <property type="match status" value="1"/>
</dbReference>
<dbReference type="SMART" id="SM00959">
    <property type="entry name" value="Rho_N"/>
    <property type="match status" value="1"/>
</dbReference>
<dbReference type="InterPro" id="IPR012340">
    <property type="entry name" value="NA-bd_OB-fold"/>
</dbReference>
<dbReference type="SUPFAM" id="SSF50249">
    <property type="entry name" value="Nucleic acid-binding proteins"/>
    <property type="match status" value="1"/>
</dbReference>
<evidence type="ECO:0000313" key="13">
    <source>
        <dbReference type="EMBL" id="MBD3364597.1"/>
    </source>
</evidence>
<dbReference type="EC" id="3.6.4.-" evidence="9 10"/>
<evidence type="ECO:0000256" key="8">
    <source>
        <dbReference type="ARBA" id="ARBA00023163"/>
    </source>
</evidence>
<dbReference type="Pfam" id="PF00006">
    <property type="entry name" value="ATP-synt_ab"/>
    <property type="match status" value="1"/>
</dbReference>
<dbReference type="SUPFAM" id="SSF68912">
    <property type="entry name" value="Rho N-terminal domain-like"/>
    <property type="match status" value="1"/>
</dbReference>
<evidence type="ECO:0000256" key="7">
    <source>
        <dbReference type="ARBA" id="ARBA00023015"/>
    </source>
</evidence>
<organism evidence="13 14">
    <name type="scientific">candidate division WOR-3 bacterium</name>
    <dbReference type="NCBI Taxonomy" id="2052148"/>
    <lineage>
        <taxon>Bacteria</taxon>
        <taxon>Bacteria division WOR-3</taxon>
    </lineage>
</organism>
<dbReference type="InterPro" id="IPR027417">
    <property type="entry name" value="P-loop_NTPase"/>
</dbReference>
<dbReference type="CDD" id="cd04459">
    <property type="entry name" value="Rho_CSD"/>
    <property type="match status" value="1"/>
</dbReference>
<dbReference type="EMBL" id="WJKJ01000167">
    <property type="protein sequence ID" value="MBD3364597.1"/>
    <property type="molecule type" value="Genomic_DNA"/>
</dbReference>
<comment type="caution">
    <text evidence="9">Lacks conserved residue(s) required for the propagation of feature annotation.</text>
</comment>
<comment type="similarity">
    <text evidence="9 11">Belongs to the Rho family.</text>
</comment>